<dbReference type="OrthoDB" id="5432319at2"/>
<keyword evidence="3" id="KW-1185">Reference proteome</keyword>
<evidence type="ECO:0000313" key="2">
    <source>
        <dbReference type="EMBL" id="RFM32291.1"/>
    </source>
</evidence>
<proteinExistence type="predicted"/>
<dbReference type="AlphaFoldDB" id="A0A3E1NWI7"/>
<reference evidence="2 3" key="1">
    <citation type="submission" date="2018-08" db="EMBL/GenBank/DDBJ databases">
        <title>Chitinophaga sp. K20C18050901, a novel bacterium isolated from forest soil.</title>
        <authorList>
            <person name="Wang C."/>
        </authorList>
    </citation>
    <scope>NUCLEOTIDE SEQUENCE [LARGE SCALE GENOMIC DNA]</scope>
    <source>
        <strain evidence="2 3">K20C18050901</strain>
    </source>
</reference>
<dbReference type="PROSITE" id="PS51257">
    <property type="entry name" value="PROKAR_LIPOPROTEIN"/>
    <property type="match status" value="1"/>
</dbReference>
<sequence length="199" mass="22780">MKKIMCILLVAIVSSCSSTHIEQSWRDPAVTVDVSQLNKVLVVALLKDEANRRATEDELCSMLNGKGVPSYNYLTKNITKEQEETIREKVKDQGFDGVIIMRLAAVDKDVQYVPGTYPMYYGRFWGYYWNAWNAFYDPGYYKTTRTYRVETNVYSLKRDKLIWSGITSTVDPSGVDKLMKSSSKAVYKEMKKQGFITGV</sequence>
<feature type="signal peptide" evidence="1">
    <location>
        <begin position="1"/>
        <end position="21"/>
    </location>
</feature>
<evidence type="ECO:0000313" key="3">
    <source>
        <dbReference type="Proteomes" id="UP000261174"/>
    </source>
</evidence>
<comment type="caution">
    <text evidence="2">The sequence shown here is derived from an EMBL/GenBank/DDBJ whole genome shotgun (WGS) entry which is preliminary data.</text>
</comment>
<accession>A0A3E1NWI7</accession>
<feature type="chain" id="PRO_5017573004" description="DUF4136 domain-containing protein" evidence="1">
    <location>
        <begin position="22"/>
        <end position="199"/>
    </location>
</feature>
<gene>
    <name evidence="2" type="ORF">DXN04_26325</name>
</gene>
<dbReference type="RefSeq" id="WP_116856377.1">
    <property type="nucleotide sequence ID" value="NZ_QTJV01000010.1"/>
</dbReference>
<organism evidence="2 3">
    <name type="scientific">Chitinophaga silvisoli</name>
    <dbReference type="NCBI Taxonomy" id="2291814"/>
    <lineage>
        <taxon>Bacteria</taxon>
        <taxon>Pseudomonadati</taxon>
        <taxon>Bacteroidota</taxon>
        <taxon>Chitinophagia</taxon>
        <taxon>Chitinophagales</taxon>
        <taxon>Chitinophagaceae</taxon>
        <taxon>Chitinophaga</taxon>
    </lineage>
</organism>
<evidence type="ECO:0000256" key="1">
    <source>
        <dbReference type="SAM" id="SignalP"/>
    </source>
</evidence>
<protein>
    <recommendedName>
        <fullName evidence="4">DUF4136 domain-containing protein</fullName>
    </recommendedName>
</protein>
<dbReference type="Proteomes" id="UP000261174">
    <property type="component" value="Unassembled WGS sequence"/>
</dbReference>
<evidence type="ECO:0008006" key="4">
    <source>
        <dbReference type="Google" id="ProtNLM"/>
    </source>
</evidence>
<keyword evidence="1" id="KW-0732">Signal</keyword>
<name>A0A3E1NWI7_9BACT</name>
<dbReference type="EMBL" id="QTJV01000010">
    <property type="protein sequence ID" value="RFM32291.1"/>
    <property type="molecule type" value="Genomic_DNA"/>
</dbReference>